<sequence length="412" mass="44335">MTEMRVVYSAVADRWEAFPVSADVVDVVEDGGVRLLIGVEGFVVGFAFDVDGDPRSHTEVLRRYLRVEPIADLLSSRSDVDSETLVEVESERSFVPATAGDTVRSISRFVEARSDVGRIAVHVRFAWWFALWGMWFSVARGDGLVLADRPVRRRNLSETLPNAFAVRPDDLRARLRRGPSTARRVALALCAILAVVSAVVVFAGGATGPATTAAAPASTAYVEPIPSTPTSPAPTITLPAGRQPGTDYVSVDGSARLNVVPTSSDGSPGGNVEFELSFDKSAINPFGVVGADGDQSEAFRSCQANLDLYREVPTQPGASEQFRVYLIDQSGVRTLLTDVFRQLQLVGAMVEGCPAPVVAGGGPYRILQRTFYAPFRLSMPLPDELSPGDYDVLVEVGSQEWDTSTPILVSIE</sequence>
<keyword evidence="1" id="KW-1133">Transmembrane helix</keyword>
<dbReference type="AlphaFoldDB" id="A0A6J6DWC7"/>
<gene>
    <name evidence="2" type="ORF">UFOPK1722_00154</name>
</gene>
<name>A0A6J6DWC7_9ZZZZ</name>
<keyword evidence="1" id="KW-0472">Membrane</keyword>
<proteinExistence type="predicted"/>
<keyword evidence="1" id="KW-0812">Transmembrane</keyword>
<evidence type="ECO:0000313" key="2">
    <source>
        <dbReference type="EMBL" id="CAB4567255.1"/>
    </source>
</evidence>
<protein>
    <submittedName>
        <fullName evidence="2">Unannotated protein</fullName>
    </submittedName>
</protein>
<evidence type="ECO:0000256" key="1">
    <source>
        <dbReference type="SAM" id="Phobius"/>
    </source>
</evidence>
<dbReference type="EMBL" id="CAEZTS010000008">
    <property type="protein sequence ID" value="CAB4567255.1"/>
    <property type="molecule type" value="Genomic_DNA"/>
</dbReference>
<organism evidence="2">
    <name type="scientific">freshwater metagenome</name>
    <dbReference type="NCBI Taxonomy" id="449393"/>
    <lineage>
        <taxon>unclassified sequences</taxon>
        <taxon>metagenomes</taxon>
        <taxon>ecological metagenomes</taxon>
    </lineage>
</organism>
<feature type="transmembrane region" description="Helical" evidence="1">
    <location>
        <begin position="185"/>
        <end position="206"/>
    </location>
</feature>
<reference evidence="2" key="1">
    <citation type="submission" date="2020-05" db="EMBL/GenBank/DDBJ databases">
        <authorList>
            <person name="Chiriac C."/>
            <person name="Salcher M."/>
            <person name="Ghai R."/>
            <person name="Kavagutti S V."/>
        </authorList>
    </citation>
    <scope>NUCLEOTIDE SEQUENCE</scope>
</reference>
<accession>A0A6J6DWC7</accession>